<comment type="subunit">
    <text evidence="2">Heterodimer of SbcC and SbcD.</text>
</comment>
<dbReference type="InterPro" id="IPR038729">
    <property type="entry name" value="Rad50/SbcC_AAA"/>
</dbReference>
<feature type="domain" description="Rad50/SbcC-type AAA" evidence="6">
    <location>
        <begin position="6"/>
        <end position="228"/>
    </location>
</feature>
<evidence type="ECO:0000313" key="7">
    <source>
        <dbReference type="EMBL" id="AXK46154.1"/>
    </source>
</evidence>
<evidence type="ECO:0000313" key="9">
    <source>
        <dbReference type="Proteomes" id="UP000254236"/>
    </source>
</evidence>
<dbReference type="SUPFAM" id="SSF52540">
    <property type="entry name" value="P-loop containing nucleoside triphosphate hydrolases"/>
    <property type="match status" value="1"/>
</dbReference>
<dbReference type="GO" id="GO:0006302">
    <property type="term" value="P:double-strand break repair"/>
    <property type="evidence" value="ECO:0007669"/>
    <property type="project" value="InterPro"/>
</dbReference>
<gene>
    <name evidence="7" type="ORF">DWV08_11410</name>
    <name evidence="8" type="ORF">DXU92_03160</name>
</gene>
<dbReference type="InterPro" id="IPR027417">
    <property type="entry name" value="P-loop_NTPase"/>
</dbReference>
<dbReference type="PANTHER" id="PTHR32114">
    <property type="entry name" value="ABC TRANSPORTER ABCH.3"/>
    <property type="match status" value="1"/>
</dbReference>
<proteinExistence type="inferred from homology"/>
<dbReference type="Pfam" id="PF13476">
    <property type="entry name" value="AAA_23"/>
    <property type="match status" value="1"/>
</dbReference>
<dbReference type="RefSeq" id="WP_115413904.1">
    <property type="nucleotide sequence ID" value="NZ_CP031356.1"/>
</dbReference>
<dbReference type="PANTHER" id="PTHR32114:SF2">
    <property type="entry name" value="ABC TRANSPORTER ABCH.3"/>
    <property type="match status" value="1"/>
</dbReference>
<feature type="compositionally biased region" description="Low complexity" evidence="5">
    <location>
        <begin position="561"/>
        <end position="580"/>
    </location>
</feature>
<evidence type="ECO:0000256" key="3">
    <source>
        <dbReference type="ARBA" id="ARBA00013368"/>
    </source>
</evidence>
<name>A0A345YQF2_9MICO</name>
<evidence type="ECO:0000313" key="8">
    <source>
        <dbReference type="EMBL" id="RRR23894.1"/>
    </source>
</evidence>
<comment type="similarity">
    <text evidence="1">Belongs to the SMC family. SbcC subfamily.</text>
</comment>
<dbReference type="AlphaFoldDB" id="A0A345YQF2"/>
<dbReference type="Proteomes" id="UP000254236">
    <property type="component" value="Chromosome"/>
</dbReference>
<protein>
    <recommendedName>
        <fullName evidence="3">Nuclease SbcCD subunit C</fullName>
    </recommendedName>
</protein>
<dbReference type="EMBL" id="CP031356">
    <property type="protein sequence ID" value="AXK46154.1"/>
    <property type="molecule type" value="Genomic_DNA"/>
</dbReference>
<organism evidence="8 10">
    <name type="scientific">Brachybacterium saurashtrense</name>
    <dbReference type="NCBI Taxonomy" id="556288"/>
    <lineage>
        <taxon>Bacteria</taxon>
        <taxon>Bacillati</taxon>
        <taxon>Actinomycetota</taxon>
        <taxon>Actinomycetes</taxon>
        <taxon>Micrococcales</taxon>
        <taxon>Dermabacteraceae</taxon>
        <taxon>Brachybacterium</taxon>
    </lineage>
</organism>
<evidence type="ECO:0000256" key="2">
    <source>
        <dbReference type="ARBA" id="ARBA00011322"/>
    </source>
</evidence>
<evidence type="ECO:0000259" key="6">
    <source>
        <dbReference type="Pfam" id="PF13476"/>
    </source>
</evidence>
<dbReference type="Proteomes" id="UP000282185">
    <property type="component" value="Unassembled WGS sequence"/>
</dbReference>
<evidence type="ECO:0000313" key="10">
    <source>
        <dbReference type="Proteomes" id="UP000282185"/>
    </source>
</evidence>
<evidence type="ECO:0000256" key="5">
    <source>
        <dbReference type="SAM" id="MobiDB-lite"/>
    </source>
</evidence>
<dbReference type="KEGG" id="bsau:DWV08_11410"/>
<keyword evidence="4" id="KW-0175">Coiled coil</keyword>
<dbReference type="OrthoDB" id="9795626at2"/>
<dbReference type="Gene3D" id="3.40.50.300">
    <property type="entry name" value="P-loop containing nucleotide triphosphate hydrolases"/>
    <property type="match status" value="2"/>
</dbReference>
<feature type="region of interest" description="Disordered" evidence="5">
    <location>
        <begin position="544"/>
        <end position="584"/>
    </location>
</feature>
<evidence type="ECO:0000256" key="1">
    <source>
        <dbReference type="ARBA" id="ARBA00006930"/>
    </source>
</evidence>
<evidence type="ECO:0000256" key="4">
    <source>
        <dbReference type="SAM" id="Coils"/>
    </source>
</evidence>
<sequence>MKLHHLRMTGIGPFAGTVEIDFAALGASGTFLLEGPTGSGKSTILDAIVYALYGHVAGSATSADRIRSQFAAPTQPSVVDLVFETSSGLHRVRRQPEFQRPKLRGTGTTKEQAKALMWRIGSPQGLPAAIADVAGAAEGSEVIASRLDEVGREVQRAVGLTREQFTQTVLLPQNEFARFLRAGTGERQQVLQRVFGTETYAAVERQLEEMRKQAKRQVDTAQQSLATALARFTEAVALEDERGGTALAEHAAALRLDPLAAGADEQLAAVTAHAVEAETASAAAQQAEQTARTTAEAARTARARLDRRRELDRLAAALETEKPRIDRARTALERDETARPVAELLRRRERAATAVTEASEALTALAARTRPEHPDLVDLLTEAEDPHDALAAEAEHSTGEAGSLKDLVDLETALPERERALAGRRDALAAREQELEAATEQLESRPAQRTALLAERDEARTAAAGLGEAKAALAAAEDAQRAATAAATQEKAVAAAHEAAETALRRARDLAEEETALRRRRFAGIAAELAADLEEDAACPVCGSLEHPDPAGPAEDAVGPEQVEAAETARQAAEQQQARTASDHAVAREKLEHLRAQAGEHTVETARAAVGAATEAVTAATAAATRAEERETQLTAFDTGTEKATRAKEELALAVARERTGIEESDRALAADRTRLEEARGEDDSIAARRRAHTARARAATALREALRTRTDAAQRETELAAEAESALATSGLATAEAARAAVLPAEERRGLLAAVQQRAVDETRLADGLAEYGIAETVASDEARAQADSAQTAATEHLEAARAAAREAAGLAARRRGTADRAHAARDALAQASAEARSVSEDAGVVVRVADLATGRSADGDRVQLSTYVLMWRLDAVIEAANTRLALFSGSDLELLRDTGARGARKTGLDLLVLDRRTDQVRVPETLSGGETFFVSLALALGLADIVMGEAGGVQMETLFIDEGFGSLDPETLETVVREIGRLAEAGRTIGIVSHVGDMKAQIAEQIHVRRGADSRSTLTITA</sequence>
<feature type="coiled-coil region" evidence="4">
    <location>
        <begin position="200"/>
        <end position="231"/>
    </location>
</feature>
<dbReference type="GO" id="GO:0016887">
    <property type="term" value="F:ATP hydrolysis activity"/>
    <property type="evidence" value="ECO:0007669"/>
    <property type="project" value="InterPro"/>
</dbReference>
<dbReference type="EMBL" id="QSWH01000002">
    <property type="protein sequence ID" value="RRR23894.1"/>
    <property type="molecule type" value="Genomic_DNA"/>
</dbReference>
<keyword evidence="9" id="KW-1185">Reference proteome</keyword>
<reference evidence="8 10" key="2">
    <citation type="submission" date="2018-08" db="EMBL/GenBank/DDBJ databases">
        <title>Brachybacterium saurashtrense DSM 23186.</title>
        <authorList>
            <person name="Li Y."/>
        </authorList>
    </citation>
    <scope>NUCLEOTIDE SEQUENCE [LARGE SCALE GENOMIC DNA]</scope>
    <source>
        <strain evidence="8 10">DSM 23186</strain>
    </source>
</reference>
<reference evidence="7 9" key="1">
    <citation type="submission" date="2018-07" db="EMBL/GenBank/DDBJ databases">
        <title>Brachybacterium saurashtrense DSM 23186 genome sequence.</title>
        <authorList>
            <person name="Guo L."/>
        </authorList>
    </citation>
    <scope>NUCLEOTIDE SEQUENCE [LARGE SCALE GENOMIC DNA]</scope>
    <source>
        <strain evidence="7 9">DSM 23186</strain>
    </source>
</reference>
<accession>A0A345YQF2</accession>